<dbReference type="InterPro" id="IPR011664">
    <property type="entry name" value="Abi_system_AbiD/AbiF-like"/>
</dbReference>
<sequence length="292" mass="34706">MYPKPPLKYEEQLEKLKKRGCIINDDKKCISILESVNYYRLSAYFLPFKLDNGNYEEGLSFERVFSIYEFDRKLHGILFNALEETEIFLRSKIAYFHAHKYGALGYMDKSNFSVKAELHENFIENFKREIDKNKNILFVKHHIYKYGGEFPIWAASEMFTFGMLSKFFANMTWQDRENLSKDIYKTNIKYVGSWLRCCTDLRNICAHYGRLYFRTFSAAPSGIDNLEEKSKRKLFGAILSLKKLYPFKDKWDNETLKKLMSLVDEHKSDIDLEHIGFSYNWIEELKNCNSKI</sequence>
<comment type="caution">
    <text evidence="1">The sequence shown here is derived from an EMBL/GenBank/DDBJ whole genome shotgun (WGS) entry which is preliminary data.</text>
</comment>
<evidence type="ECO:0000313" key="2">
    <source>
        <dbReference type="Proteomes" id="UP000325116"/>
    </source>
</evidence>
<gene>
    <name evidence="1" type="ORF">EPJ80_06115</name>
</gene>
<accession>A0A5C8CGK9</accession>
<dbReference type="RefSeq" id="WP_147758304.1">
    <property type="nucleotide sequence ID" value="NZ_SAXT01000004.1"/>
</dbReference>
<dbReference type="PIRSF" id="PIRSF034934">
    <property type="entry name" value="AbiF_AbiD"/>
    <property type="match status" value="1"/>
</dbReference>
<evidence type="ECO:0000313" key="1">
    <source>
        <dbReference type="EMBL" id="TXJ12359.1"/>
    </source>
</evidence>
<protein>
    <submittedName>
        <fullName evidence="1">Abi family protein</fullName>
    </submittedName>
</protein>
<proteinExistence type="predicted"/>
<dbReference type="EMBL" id="SAXT01000004">
    <property type="protein sequence ID" value="TXJ12359.1"/>
    <property type="molecule type" value="Genomic_DNA"/>
</dbReference>
<dbReference type="Proteomes" id="UP000325116">
    <property type="component" value="Unassembled WGS sequence"/>
</dbReference>
<reference evidence="1 2" key="1">
    <citation type="journal article" date="1992" name="Lakartidningen">
        <title>[Penicillin V and not amoxicillin is the first choice preparation in acute otitis].</title>
        <authorList>
            <person name="Kamme C."/>
            <person name="Lundgren K."/>
            <person name="Prellner K."/>
        </authorList>
    </citation>
    <scope>NUCLEOTIDE SEQUENCE [LARGE SCALE GENOMIC DNA]</scope>
    <source>
        <strain evidence="1 2">W1</strain>
    </source>
</reference>
<dbReference type="AlphaFoldDB" id="A0A5C8CGK9"/>
<name>A0A5C8CGK9_9SPIR</name>
<dbReference type="Pfam" id="PF07751">
    <property type="entry name" value="Abi_2"/>
    <property type="match status" value="1"/>
</dbReference>
<dbReference type="InterPro" id="IPR017034">
    <property type="entry name" value="Abi_system_AbiD/AbiF"/>
</dbReference>
<organism evidence="1 2">
    <name type="scientific">Brachyspira aalborgi</name>
    <dbReference type="NCBI Taxonomy" id="29522"/>
    <lineage>
        <taxon>Bacteria</taxon>
        <taxon>Pseudomonadati</taxon>
        <taxon>Spirochaetota</taxon>
        <taxon>Spirochaetia</taxon>
        <taxon>Brachyspirales</taxon>
        <taxon>Brachyspiraceae</taxon>
        <taxon>Brachyspira</taxon>
    </lineage>
</organism>